<reference evidence="2" key="1">
    <citation type="submission" date="2021-01" db="EMBL/GenBank/DDBJ databases">
        <authorList>
            <person name="Zhong Y.L."/>
        </authorList>
    </citation>
    <scope>NUCLEOTIDE SEQUENCE</scope>
    <source>
        <strain evidence="2">KCTC 23302</strain>
    </source>
</reference>
<evidence type="ECO:0000313" key="3">
    <source>
        <dbReference type="Proteomes" id="UP000651057"/>
    </source>
</evidence>
<keyword evidence="1" id="KW-1133">Transmembrane helix</keyword>
<dbReference type="Proteomes" id="UP000651057">
    <property type="component" value="Unassembled WGS sequence"/>
</dbReference>
<dbReference type="EMBL" id="JAERQJ010000001">
    <property type="protein sequence ID" value="MBL0682184.1"/>
    <property type="molecule type" value="Genomic_DNA"/>
</dbReference>
<keyword evidence="2" id="KW-0121">Carboxypeptidase</keyword>
<comment type="caution">
    <text evidence="2">The sequence shown here is derived from an EMBL/GenBank/DDBJ whole genome shotgun (WGS) entry which is preliminary data.</text>
</comment>
<keyword evidence="1" id="KW-0812">Transmembrane</keyword>
<protein>
    <submittedName>
        <fullName evidence="2">Carboxypeptidase-like regulatory domain-containing protein</fullName>
    </submittedName>
</protein>
<keyword evidence="3" id="KW-1185">Reference proteome</keyword>
<organism evidence="2 3">
    <name type="scientific">Aquimarina mytili</name>
    <dbReference type="NCBI Taxonomy" id="874423"/>
    <lineage>
        <taxon>Bacteria</taxon>
        <taxon>Pseudomonadati</taxon>
        <taxon>Bacteroidota</taxon>
        <taxon>Flavobacteriia</taxon>
        <taxon>Flavobacteriales</taxon>
        <taxon>Flavobacteriaceae</taxon>
        <taxon>Aquimarina</taxon>
    </lineage>
</organism>
<dbReference type="InterPro" id="IPR008969">
    <property type="entry name" value="CarboxyPept-like_regulatory"/>
</dbReference>
<dbReference type="SUPFAM" id="SSF49464">
    <property type="entry name" value="Carboxypeptidase regulatory domain-like"/>
    <property type="match status" value="1"/>
</dbReference>
<accession>A0A936ZM49</accession>
<dbReference type="RefSeq" id="WP_201916185.1">
    <property type="nucleotide sequence ID" value="NZ_BAABAX010000001.1"/>
</dbReference>
<proteinExistence type="predicted"/>
<name>A0A936ZM49_9FLAO</name>
<gene>
    <name evidence="2" type="ORF">JJQ60_01520</name>
</gene>
<evidence type="ECO:0000256" key="1">
    <source>
        <dbReference type="SAM" id="Phobius"/>
    </source>
</evidence>
<dbReference type="Gene3D" id="2.60.40.1120">
    <property type="entry name" value="Carboxypeptidase-like, regulatory domain"/>
    <property type="match status" value="1"/>
</dbReference>
<sequence>MNNQFSLQINAPCTENFDTFSSTQQGGFCDSCKKEVIDFTRMNTQEIVHYFQANTTQNTCGRFKTHQLKTYDHPIQKRSKLSFISGIGLAFIALFSFGKIQGQEIKNQTNTSDQNTAKLQDTTSQKNITVKGTVTDDGGPLPGANVILEGTTLGVSTDFDGHFEFPEKLKKGDVLVVSYIGFNSKRIVVQNENSAQSISMKVNLKMDSCVLMGKVAVNKVYNSKRN</sequence>
<dbReference type="Pfam" id="PF13715">
    <property type="entry name" value="CarbopepD_reg_2"/>
    <property type="match status" value="1"/>
</dbReference>
<feature type="transmembrane region" description="Helical" evidence="1">
    <location>
        <begin position="81"/>
        <end position="98"/>
    </location>
</feature>
<dbReference type="GO" id="GO:0004180">
    <property type="term" value="F:carboxypeptidase activity"/>
    <property type="evidence" value="ECO:0007669"/>
    <property type="project" value="UniProtKB-KW"/>
</dbReference>
<keyword evidence="2" id="KW-0378">Hydrolase</keyword>
<dbReference type="AlphaFoldDB" id="A0A936ZM49"/>
<keyword evidence="1" id="KW-0472">Membrane</keyword>
<keyword evidence="2" id="KW-0645">Protease</keyword>
<evidence type="ECO:0000313" key="2">
    <source>
        <dbReference type="EMBL" id="MBL0682184.1"/>
    </source>
</evidence>